<dbReference type="RefSeq" id="WP_024752788.1">
    <property type="nucleotide sequence ID" value="NZ_CDNC01000014.1"/>
</dbReference>
<dbReference type="EMBL" id="CDNC01000014">
    <property type="protein sequence ID" value="CEM61810.1"/>
    <property type="molecule type" value="Genomic_DNA"/>
</dbReference>
<evidence type="ECO:0000259" key="1">
    <source>
        <dbReference type="Pfam" id="PF01458"/>
    </source>
</evidence>
<dbReference type="PANTHER" id="PTHR43575:SF1">
    <property type="entry name" value="PROTEIN ABCI7, CHLOROPLASTIC"/>
    <property type="match status" value="1"/>
</dbReference>
<dbReference type="NCBIfam" id="TIGR01981">
    <property type="entry name" value="sufD"/>
    <property type="match status" value="1"/>
</dbReference>
<dbReference type="SUPFAM" id="SSF101960">
    <property type="entry name" value="Stabilizer of iron transporter SufD"/>
    <property type="match status" value="1"/>
</dbReference>
<proteinExistence type="predicted"/>
<reference evidence="3" key="1">
    <citation type="submission" date="2015-01" db="EMBL/GenBank/DDBJ databases">
        <authorList>
            <person name="Manzoor Shahid"/>
            <person name="Zubair Saima"/>
        </authorList>
    </citation>
    <scope>NUCLEOTIDE SEQUENCE [LARGE SCALE GENOMIC DNA]</scope>
    <source>
        <strain evidence="3">V1</strain>
    </source>
</reference>
<evidence type="ECO:0000313" key="2">
    <source>
        <dbReference type="EMBL" id="CEM61810.1"/>
    </source>
</evidence>
<dbReference type="PANTHER" id="PTHR43575">
    <property type="entry name" value="PROTEIN ABCI7, CHLOROPLASTIC"/>
    <property type="match status" value="1"/>
</dbReference>
<accession>A0A0B7GXW3</accession>
<name>A0A0B7GXW3_TREPH</name>
<dbReference type="InterPro" id="IPR037284">
    <property type="entry name" value="SUF_FeS_clus_asmbl_SufBD_sf"/>
</dbReference>
<organism evidence="2 3">
    <name type="scientific">Treponema phagedenis</name>
    <dbReference type="NCBI Taxonomy" id="162"/>
    <lineage>
        <taxon>Bacteria</taxon>
        <taxon>Pseudomonadati</taxon>
        <taxon>Spirochaetota</taxon>
        <taxon>Spirochaetia</taxon>
        <taxon>Spirochaetales</taxon>
        <taxon>Treponemataceae</taxon>
        <taxon>Treponema</taxon>
    </lineage>
</organism>
<dbReference type="Pfam" id="PF01458">
    <property type="entry name" value="SUFBD_core"/>
    <property type="match status" value="1"/>
</dbReference>
<dbReference type="InterPro" id="IPR055346">
    <property type="entry name" value="Fe-S_cluster_assembly_SufBD"/>
</dbReference>
<dbReference type="GO" id="GO:0016226">
    <property type="term" value="P:iron-sulfur cluster assembly"/>
    <property type="evidence" value="ECO:0007669"/>
    <property type="project" value="InterPro"/>
</dbReference>
<dbReference type="InterPro" id="IPR011542">
    <property type="entry name" value="SUF_FeS_clus_asmbl_SufD"/>
</dbReference>
<dbReference type="GeneID" id="57754617"/>
<dbReference type="Proteomes" id="UP000042527">
    <property type="component" value="Unassembled WGS sequence"/>
</dbReference>
<dbReference type="AlphaFoldDB" id="A0A0B7GXW3"/>
<dbReference type="InterPro" id="IPR000825">
    <property type="entry name" value="SUF_FeS_clus_asmbl_SufBD_core"/>
</dbReference>
<dbReference type="OrthoDB" id="9768262at2"/>
<protein>
    <submittedName>
        <fullName evidence="2">SufB/sufD domain protein</fullName>
    </submittedName>
</protein>
<evidence type="ECO:0000313" key="3">
    <source>
        <dbReference type="Proteomes" id="UP000042527"/>
    </source>
</evidence>
<keyword evidence="3" id="KW-1185">Reference proteome</keyword>
<sequence>MKANNYFKRLDYTKEDIDSRPFSNMRVKVQNGEWQPVEDFLQTAPAEYSRKVFDFTKSEREKYCGLGKLYTEEVKTKRNAGVHIRIPKNSAASEVFIHFSFDDENSVLFDQSYIEIEEGARAKIFFYLDSKTIPETAIFRNGLITVRAGKNSELEFIKVQNITPTGTNFETMKIDAGEKSAVRLYDIQLGGKTVGVSNSTYMKEEWADVQIYPLYFADNDRRMDLEQNFIINGQNSHGLIAARGALKNTAKKIFRGNIFLNKGCSHSIARFSDNTIMLNKTAVGTSIPTIFCDEDDVVGEHAASFEAIDGDKLYYLMTRGFDEFSAKKLIIEAAFKPVFAMIEDNDIRQTLVDEFDIHLEEMKA</sequence>
<gene>
    <name evidence="2" type="ORF">TPHV1_210043</name>
</gene>
<feature type="domain" description="SUF system FeS cluster assembly SufBD core" evidence="1">
    <location>
        <begin position="102"/>
        <end position="333"/>
    </location>
</feature>